<feature type="transmembrane region" description="Helical" evidence="8">
    <location>
        <begin position="26"/>
        <end position="46"/>
    </location>
</feature>
<evidence type="ECO:0000256" key="6">
    <source>
        <dbReference type="ARBA" id="ARBA00022989"/>
    </source>
</evidence>
<dbReference type="InterPro" id="IPR043429">
    <property type="entry name" value="ArtM/GltK/GlnP/TcyL/YhdX-like"/>
</dbReference>
<dbReference type="RefSeq" id="WP_061774822.1">
    <property type="nucleotide sequence ID" value="NZ_BAAAXH010000076.1"/>
</dbReference>
<organism evidence="10 13">
    <name type="scientific">Pseudolactococcus raffinolactis</name>
    <dbReference type="NCBI Taxonomy" id="1366"/>
    <lineage>
        <taxon>Bacteria</taxon>
        <taxon>Bacillati</taxon>
        <taxon>Bacillota</taxon>
        <taxon>Bacilli</taxon>
        <taxon>Lactobacillales</taxon>
        <taxon>Streptococcaceae</taxon>
        <taxon>Pseudolactococcus</taxon>
    </lineage>
</organism>
<proteinExistence type="inferred from homology"/>
<evidence type="ECO:0000256" key="1">
    <source>
        <dbReference type="ARBA" id="ARBA00004651"/>
    </source>
</evidence>
<evidence type="ECO:0000256" key="2">
    <source>
        <dbReference type="ARBA" id="ARBA00022448"/>
    </source>
</evidence>
<evidence type="ECO:0000313" key="13">
    <source>
        <dbReference type="Proteomes" id="UP000501945"/>
    </source>
</evidence>
<dbReference type="STRING" id="1348633.GCA_001591765_01319"/>
<evidence type="ECO:0000256" key="4">
    <source>
        <dbReference type="ARBA" id="ARBA00022692"/>
    </source>
</evidence>
<keyword evidence="4 8" id="KW-0812">Transmembrane</keyword>
<dbReference type="PANTHER" id="PTHR30614:SF0">
    <property type="entry name" value="L-CYSTINE TRANSPORT SYSTEM PERMEASE PROTEIN TCYL"/>
    <property type="match status" value="1"/>
</dbReference>
<dbReference type="CDD" id="cd06261">
    <property type="entry name" value="TM_PBP2"/>
    <property type="match status" value="1"/>
</dbReference>
<keyword evidence="7 8" id="KW-0472">Membrane</keyword>
<evidence type="ECO:0000259" key="9">
    <source>
        <dbReference type="PROSITE" id="PS50928"/>
    </source>
</evidence>
<dbReference type="Proteomes" id="UP000501945">
    <property type="component" value="Chromosome"/>
</dbReference>
<name>A0A2A5SAW0_9LACT</name>
<dbReference type="InterPro" id="IPR035906">
    <property type="entry name" value="MetI-like_sf"/>
</dbReference>
<evidence type="ECO:0000256" key="3">
    <source>
        <dbReference type="ARBA" id="ARBA00022475"/>
    </source>
</evidence>
<dbReference type="Pfam" id="PF00528">
    <property type="entry name" value="BPD_transp_1"/>
    <property type="match status" value="1"/>
</dbReference>
<protein>
    <submittedName>
        <fullName evidence="10">ABC transporter permease subunit</fullName>
    </submittedName>
</protein>
<dbReference type="GeneID" id="93295008"/>
<dbReference type="GO" id="GO:0006865">
    <property type="term" value="P:amino acid transport"/>
    <property type="evidence" value="ECO:0007669"/>
    <property type="project" value="UniProtKB-KW"/>
</dbReference>
<dbReference type="KEGG" id="lrn:CMV25_09645"/>
<comment type="similarity">
    <text evidence="8">Belongs to the binding-protein-dependent transport system permease family.</text>
</comment>
<dbReference type="GO" id="GO:0022857">
    <property type="term" value="F:transmembrane transporter activity"/>
    <property type="evidence" value="ECO:0007669"/>
    <property type="project" value="InterPro"/>
</dbReference>
<dbReference type="GO" id="GO:0015833">
    <property type="term" value="P:peptide transport"/>
    <property type="evidence" value="ECO:0007669"/>
    <property type="project" value="UniProtKB-KW"/>
</dbReference>
<reference evidence="12 13" key="1">
    <citation type="submission" date="2019-12" db="EMBL/GenBank/DDBJ databases">
        <title>Whole genome sequences of Lactococcus raffinolactis strains isolated from sewage.</title>
        <authorList>
            <person name="Ybazeta G."/>
            <person name="Ross M."/>
            <person name="Brabant-Kirwan D."/>
            <person name="Saleh M."/>
            <person name="Dillon J.A."/>
            <person name="Splinter K."/>
            <person name="Nokhbeh R."/>
        </authorList>
    </citation>
    <scope>NUCLEOTIDE SEQUENCE [LARGE SCALE GENOMIC DNA]</scope>
    <source>
        <strain evidence="11 12">Lr_19_14</strain>
        <strain evidence="10 13">Lr_19_5</strain>
    </source>
</reference>
<dbReference type="PANTHER" id="PTHR30614">
    <property type="entry name" value="MEMBRANE COMPONENT OF AMINO ACID ABC TRANSPORTER"/>
    <property type="match status" value="1"/>
</dbReference>
<dbReference type="NCBIfam" id="TIGR01726">
    <property type="entry name" value="HEQRo_perm_3TM"/>
    <property type="match status" value="1"/>
</dbReference>
<dbReference type="OrthoDB" id="9805999at2"/>
<evidence type="ECO:0000256" key="5">
    <source>
        <dbReference type="ARBA" id="ARBA00022970"/>
    </source>
</evidence>
<evidence type="ECO:0000313" key="10">
    <source>
        <dbReference type="EMBL" id="QIW53941.1"/>
    </source>
</evidence>
<feature type="transmembrane region" description="Helical" evidence="8">
    <location>
        <begin position="99"/>
        <end position="121"/>
    </location>
</feature>
<keyword evidence="5" id="KW-0029">Amino-acid transport</keyword>
<dbReference type="GO" id="GO:0043190">
    <property type="term" value="C:ATP-binding cassette (ABC) transporter complex"/>
    <property type="evidence" value="ECO:0007669"/>
    <property type="project" value="InterPro"/>
</dbReference>
<dbReference type="PROSITE" id="PS50928">
    <property type="entry name" value="ABC_TM1"/>
    <property type="match status" value="1"/>
</dbReference>
<keyword evidence="2 8" id="KW-0813">Transport</keyword>
<keyword evidence="6 8" id="KW-1133">Transmembrane helix</keyword>
<sequence length="237" mass="26239">MIPFHLERVWSVLPDILSKFPKTLEIVVLTAFLGSILGLILAKWHLQTGSVKHTIARHYISAMRCTPPIVLIFLVFYAFPKLIEAIFLIDINGWSKSVFVISALVLLFSANIAVTFEAAYLAIPKGQTEAGLVSGLSETRTFFRIILPQALVVALPNIANNLLTLLKEGSLAYMIGYVDIMGQAQNIISRNLGNFGLETYVAVTLVYWTIALVIEGGSLQLEKRLSRHKGQRLEGQT</sequence>
<gene>
    <name evidence="11" type="ORF">GU334_04700</name>
    <name evidence="10" type="ORF">GU336_07185</name>
</gene>
<dbReference type="GO" id="GO:0015031">
    <property type="term" value="P:protein transport"/>
    <property type="evidence" value="ECO:0007669"/>
    <property type="project" value="UniProtKB-KW"/>
</dbReference>
<dbReference type="InterPro" id="IPR000515">
    <property type="entry name" value="MetI-like"/>
</dbReference>
<feature type="transmembrane region" description="Helical" evidence="8">
    <location>
        <begin position="58"/>
        <end position="79"/>
    </location>
</feature>
<evidence type="ECO:0000313" key="12">
    <source>
        <dbReference type="Proteomes" id="UP000501558"/>
    </source>
</evidence>
<accession>A0A2A5SAW0</accession>
<dbReference type="AlphaFoldDB" id="A0A2A5SAW0"/>
<evidence type="ECO:0000313" key="11">
    <source>
        <dbReference type="EMBL" id="QIW58240.1"/>
    </source>
</evidence>
<dbReference type="EMBL" id="CP047616">
    <property type="protein sequence ID" value="QIW53941.1"/>
    <property type="molecule type" value="Genomic_DNA"/>
</dbReference>
<comment type="subcellular location">
    <subcellularLocation>
        <location evidence="1 8">Cell membrane</location>
        <topology evidence="1 8">Multi-pass membrane protein</topology>
    </subcellularLocation>
</comment>
<feature type="transmembrane region" description="Helical" evidence="8">
    <location>
        <begin position="199"/>
        <end position="219"/>
    </location>
</feature>
<feature type="transmembrane region" description="Helical" evidence="8">
    <location>
        <begin position="142"/>
        <end position="159"/>
    </location>
</feature>
<feature type="domain" description="ABC transmembrane type-1" evidence="9">
    <location>
        <begin position="20"/>
        <end position="216"/>
    </location>
</feature>
<keyword evidence="3" id="KW-1003">Cell membrane</keyword>
<dbReference type="Proteomes" id="UP000501558">
    <property type="component" value="Chromosome"/>
</dbReference>
<dbReference type="InterPro" id="IPR010065">
    <property type="entry name" value="AA_ABC_transptr_permease_3TM"/>
</dbReference>
<dbReference type="SUPFAM" id="SSF161098">
    <property type="entry name" value="MetI-like"/>
    <property type="match status" value="1"/>
</dbReference>
<evidence type="ECO:0000256" key="7">
    <source>
        <dbReference type="ARBA" id="ARBA00023136"/>
    </source>
</evidence>
<dbReference type="Gene3D" id="1.10.3720.10">
    <property type="entry name" value="MetI-like"/>
    <property type="match status" value="1"/>
</dbReference>
<dbReference type="EMBL" id="CP047628">
    <property type="protein sequence ID" value="QIW58240.1"/>
    <property type="molecule type" value="Genomic_DNA"/>
</dbReference>
<evidence type="ECO:0000256" key="8">
    <source>
        <dbReference type="RuleBase" id="RU363032"/>
    </source>
</evidence>
<keyword evidence="12" id="KW-1185">Reference proteome</keyword>